<comment type="caution">
    <text evidence="1">The sequence shown here is derived from an EMBL/GenBank/DDBJ whole genome shotgun (WGS) entry which is preliminary data.</text>
</comment>
<protein>
    <recommendedName>
        <fullName evidence="3">Nuclear receptor</fullName>
    </recommendedName>
</protein>
<dbReference type="EMBL" id="BTRK01000002">
    <property type="protein sequence ID" value="GMR35726.1"/>
    <property type="molecule type" value="Genomic_DNA"/>
</dbReference>
<dbReference type="Proteomes" id="UP001328107">
    <property type="component" value="Unassembled WGS sequence"/>
</dbReference>
<proteinExistence type="predicted"/>
<dbReference type="AlphaFoldDB" id="A0AAN4ZAY3"/>
<evidence type="ECO:0000313" key="2">
    <source>
        <dbReference type="Proteomes" id="UP001328107"/>
    </source>
</evidence>
<evidence type="ECO:0008006" key="3">
    <source>
        <dbReference type="Google" id="ProtNLM"/>
    </source>
</evidence>
<accession>A0AAN4ZAY3</accession>
<name>A0AAN4ZAY3_9BILA</name>
<evidence type="ECO:0000313" key="1">
    <source>
        <dbReference type="EMBL" id="GMR35726.1"/>
    </source>
</evidence>
<sequence length="162" mass="18447">MEGREHSGCLTKGACDRHRYLHPCQTCRLERCMRGGMNPTFTATLKDPGNNPIVRKFRREHDNIQSCSSTASTSSCSLDLVPVPKRSAMPSVIECTIERALQTYAYDTTPLGKPWRPGAWKCWPLADLIFSIEFIKTFECFHCLSHQDKVKVNCRCKTSTFR</sequence>
<keyword evidence="2" id="KW-1185">Reference proteome</keyword>
<gene>
    <name evidence="1" type="ORF">PMAYCL1PPCAC_05921</name>
</gene>
<organism evidence="1 2">
    <name type="scientific">Pristionchus mayeri</name>
    <dbReference type="NCBI Taxonomy" id="1317129"/>
    <lineage>
        <taxon>Eukaryota</taxon>
        <taxon>Metazoa</taxon>
        <taxon>Ecdysozoa</taxon>
        <taxon>Nematoda</taxon>
        <taxon>Chromadorea</taxon>
        <taxon>Rhabditida</taxon>
        <taxon>Rhabditina</taxon>
        <taxon>Diplogasteromorpha</taxon>
        <taxon>Diplogasteroidea</taxon>
        <taxon>Neodiplogasteridae</taxon>
        <taxon>Pristionchus</taxon>
    </lineage>
</organism>
<reference evidence="2" key="1">
    <citation type="submission" date="2022-10" db="EMBL/GenBank/DDBJ databases">
        <title>Genome assembly of Pristionchus species.</title>
        <authorList>
            <person name="Yoshida K."/>
            <person name="Sommer R.J."/>
        </authorList>
    </citation>
    <scope>NUCLEOTIDE SEQUENCE [LARGE SCALE GENOMIC DNA]</scope>
    <source>
        <strain evidence="2">RS5460</strain>
    </source>
</reference>
<dbReference type="SUPFAM" id="SSF57716">
    <property type="entry name" value="Glucocorticoid receptor-like (DNA-binding domain)"/>
    <property type="match status" value="1"/>
</dbReference>